<dbReference type="Proteomes" id="UP000735302">
    <property type="component" value="Unassembled WGS sequence"/>
</dbReference>
<keyword evidence="2" id="KW-1185">Reference proteome</keyword>
<accession>A0AAV3ZQ13</accession>
<proteinExistence type="predicted"/>
<gene>
    <name evidence="1" type="ORF">PoB_002309700</name>
</gene>
<dbReference type="EMBL" id="BLXT01002683">
    <property type="protein sequence ID" value="GFN96591.1"/>
    <property type="molecule type" value="Genomic_DNA"/>
</dbReference>
<evidence type="ECO:0000313" key="1">
    <source>
        <dbReference type="EMBL" id="GFN96591.1"/>
    </source>
</evidence>
<sequence>MPNNPELPISLIVFRLFRSENLCLCGKFTFVEEMQDVDEKPYAPDRLPISGHLEVIALLAQRHKRNKDMCQMEGRLHFCRTFAYA</sequence>
<name>A0AAV3ZQ13_9GAST</name>
<dbReference type="AlphaFoldDB" id="A0AAV3ZQ13"/>
<comment type="caution">
    <text evidence="1">The sequence shown here is derived from an EMBL/GenBank/DDBJ whole genome shotgun (WGS) entry which is preliminary data.</text>
</comment>
<evidence type="ECO:0000313" key="2">
    <source>
        <dbReference type="Proteomes" id="UP000735302"/>
    </source>
</evidence>
<organism evidence="1 2">
    <name type="scientific">Plakobranchus ocellatus</name>
    <dbReference type="NCBI Taxonomy" id="259542"/>
    <lineage>
        <taxon>Eukaryota</taxon>
        <taxon>Metazoa</taxon>
        <taxon>Spiralia</taxon>
        <taxon>Lophotrochozoa</taxon>
        <taxon>Mollusca</taxon>
        <taxon>Gastropoda</taxon>
        <taxon>Heterobranchia</taxon>
        <taxon>Euthyneura</taxon>
        <taxon>Panpulmonata</taxon>
        <taxon>Sacoglossa</taxon>
        <taxon>Placobranchoidea</taxon>
        <taxon>Plakobranchidae</taxon>
        <taxon>Plakobranchus</taxon>
    </lineage>
</organism>
<protein>
    <submittedName>
        <fullName evidence="1">Uncharacterized protein</fullName>
    </submittedName>
</protein>
<reference evidence="1 2" key="1">
    <citation type="journal article" date="2021" name="Elife">
        <title>Chloroplast acquisition without the gene transfer in kleptoplastic sea slugs, Plakobranchus ocellatus.</title>
        <authorList>
            <person name="Maeda T."/>
            <person name="Takahashi S."/>
            <person name="Yoshida T."/>
            <person name="Shimamura S."/>
            <person name="Takaki Y."/>
            <person name="Nagai Y."/>
            <person name="Toyoda A."/>
            <person name="Suzuki Y."/>
            <person name="Arimoto A."/>
            <person name="Ishii H."/>
            <person name="Satoh N."/>
            <person name="Nishiyama T."/>
            <person name="Hasebe M."/>
            <person name="Maruyama T."/>
            <person name="Minagawa J."/>
            <person name="Obokata J."/>
            <person name="Shigenobu S."/>
        </authorList>
    </citation>
    <scope>NUCLEOTIDE SEQUENCE [LARGE SCALE GENOMIC DNA]</scope>
</reference>